<evidence type="ECO:0000256" key="5">
    <source>
        <dbReference type="SAM" id="Phobius"/>
    </source>
</evidence>
<protein>
    <submittedName>
        <fullName evidence="7">Inorganic carbon (HCO3(-)) transporter</fullName>
    </submittedName>
</protein>
<keyword evidence="8" id="KW-1185">Reference proteome</keyword>
<feature type="transmembrane region" description="Helical" evidence="5">
    <location>
        <begin position="153"/>
        <end position="171"/>
    </location>
</feature>
<evidence type="ECO:0000256" key="2">
    <source>
        <dbReference type="ARBA" id="ARBA00022692"/>
    </source>
</evidence>
<feature type="domain" description="O-antigen ligase-related" evidence="6">
    <location>
        <begin position="245"/>
        <end position="372"/>
    </location>
</feature>
<feature type="transmembrane region" description="Helical" evidence="5">
    <location>
        <begin position="123"/>
        <end position="141"/>
    </location>
</feature>
<keyword evidence="4 5" id="KW-0472">Membrane</keyword>
<evidence type="ECO:0000313" key="7">
    <source>
        <dbReference type="EMBL" id="MDQ0894280.1"/>
    </source>
</evidence>
<evidence type="ECO:0000256" key="1">
    <source>
        <dbReference type="ARBA" id="ARBA00004141"/>
    </source>
</evidence>
<comment type="subcellular location">
    <subcellularLocation>
        <location evidence="1">Membrane</location>
        <topology evidence="1">Multi-pass membrane protein</topology>
    </subcellularLocation>
</comment>
<evidence type="ECO:0000259" key="6">
    <source>
        <dbReference type="Pfam" id="PF04932"/>
    </source>
</evidence>
<feature type="transmembrane region" description="Helical" evidence="5">
    <location>
        <begin position="29"/>
        <end position="50"/>
    </location>
</feature>
<reference evidence="7 8" key="1">
    <citation type="submission" date="2023-07" db="EMBL/GenBank/DDBJ databases">
        <title>Comparative genomics of wheat-associated soil bacteria to identify genetic determinants of phenazine resistance.</title>
        <authorList>
            <person name="Mouncey N."/>
        </authorList>
    </citation>
    <scope>NUCLEOTIDE SEQUENCE [LARGE SCALE GENOMIC DNA]</scope>
    <source>
        <strain evidence="7 8">V3I3</strain>
    </source>
</reference>
<organism evidence="7 8">
    <name type="scientific">Agromyces ramosus</name>
    <dbReference type="NCBI Taxonomy" id="33879"/>
    <lineage>
        <taxon>Bacteria</taxon>
        <taxon>Bacillati</taxon>
        <taxon>Actinomycetota</taxon>
        <taxon>Actinomycetes</taxon>
        <taxon>Micrococcales</taxon>
        <taxon>Microbacteriaceae</taxon>
        <taxon>Agromyces</taxon>
    </lineage>
</organism>
<evidence type="ECO:0000256" key="3">
    <source>
        <dbReference type="ARBA" id="ARBA00022989"/>
    </source>
</evidence>
<name>A0ABU0R8A0_9MICO</name>
<feature type="transmembrane region" description="Helical" evidence="5">
    <location>
        <begin position="422"/>
        <end position="442"/>
    </location>
</feature>
<evidence type="ECO:0000256" key="4">
    <source>
        <dbReference type="ARBA" id="ARBA00023136"/>
    </source>
</evidence>
<proteinExistence type="predicted"/>
<comment type="caution">
    <text evidence="7">The sequence shown here is derived from an EMBL/GenBank/DDBJ whole genome shotgun (WGS) entry which is preliminary data.</text>
</comment>
<dbReference type="Pfam" id="PF04932">
    <property type="entry name" value="Wzy_C"/>
    <property type="match status" value="1"/>
</dbReference>
<gene>
    <name evidence="7" type="ORF">QFZ26_001835</name>
</gene>
<feature type="transmembrane region" description="Helical" evidence="5">
    <location>
        <begin position="208"/>
        <end position="226"/>
    </location>
</feature>
<evidence type="ECO:0000313" key="8">
    <source>
        <dbReference type="Proteomes" id="UP001239083"/>
    </source>
</evidence>
<dbReference type="PANTHER" id="PTHR37422">
    <property type="entry name" value="TEICHURONIC ACID BIOSYNTHESIS PROTEIN TUAE"/>
    <property type="match status" value="1"/>
</dbReference>
<feature type="transmembrane region" description="Helical" evidence="5">
    <location>
        <begin position="398"/>
        <end position="416"/>
    </location>
</feature>
<feature type="transmembrane region" description="Helical" evidence="5">
    <location>
        <begin position="238"/>
        <end position="254"/>
    </location>
</feature>
<sequence>MDSETTIREPRAADGGLDLSPVSRGRTPLLLRFTLFAIFFFPATMVIEPLGASGTVPTLLCLVLLLAWLASWLWGLHDPIPVRHPGRLAISLLLLASIASYAALYAGWTGGSTEMTRASADRWLLLLAASAALVLVTAEVIRTMADALQLVRALLAGAFFCCLVGVAQFVFRVNPMEWIQAAMPGFTYNGGDTPFQIRGSLMRVAGSTFHSIELGVVAAMLIPLSIWRSLTDPRGRRWFHWAQTALLVFAVTTTVSRSGILGLVVALLVFVPFLPRLVRRGLLLSAPFVVAGVFLIVPGFVGTIASALGADTSDPSIATRVNNYPRVVQLLDSHPILGSGPGNYTPPDALRILDNQYLGSLVTLGIVGLLATLAYFLLPGIAGVLAARAAVHPALRGLAGAVAAGALVAAVCSMTFDSLSFPVFALLYPALVGLAGGVWRMVRREADLRDDENAATARGAMMARAPAPTAKEVG</sequence>
<dbReference type="Proteomes" id="UP001239083">
    <property type="component" value="Unassembled WGS sequence"/>
</dbReference>
<feature type="transmembrane region" description="Helical" evidence="5">
    <location>
        <begin position="285"/>
        <end position="308"/>
    </location>
</feature>
<feature type="transmembrane region" description="Helical" evidence="5">
    <location>
        <begin position="260"/>
        <end position="278"/>
    </location>
</feature>
<dbReference type="InterPro" id="IPR007016">
    <property type="entry name" value="O-antigen_ligase-rel_domated"/>
</dbReference>
<dbReference type="InterPro" id="IPR051533">
    <property type="entry name" value="WaaL-like"/>
</dbReference>
<feature type="transmembrane region" description="Helical" evidence="5">
    <location>
        <begin position="88"/>
        <end position="108"/>
    </location>
</feature>
<dbReference type="RefSeq" id="WP_307041403.1">
    <property type="nucleotide sequence ID" value="NZ_JAUSYY010000001.1"/>
</dbReference>
<dbReference type="PANTHER" id="PTHR37422:SF13">
    <property type="entry name" value="LIPOPOLYSACCHARIDE BIOSYNTHESIS PROTEIN PA4999-RELATED"/>
    <property type="match status" value="1"/>
</dbReference>
<feature type="transmembrane region" description="Helical" evidence="5">
    <location>
        <begin position="357"/>
        <end position="386"/>
    </location>
</feature>
<keyword evidence="2 5" id="KW-0812">Transmembrane</keyword>
<feature type="transmembrane region" description="Helical" evidence="5">
    <location>
        <begin position="56"/>
        <end position="76"/>
    </location>
</feature>
<keyword evidence="3 5" id="KW-1133">Transmembrane helix</keyword>
<dbReference type="EMBL" id="JAUSYY010000001">
    <property type="protein sequence ID" value="MDQ0894280.1"/>
    <property type="molecule type" value="Genomic_DNA"/>
</dbReference>
<accession>A0ABU0R8A0</accession>